<accession>A0A9D2N705</accession>
<feature type="non-terminal residue" evidence="1">
    <location>
        <position position="63"/>
    </location>
</feature>
<gene>
    <name evidence="1" type="ORF">H9935_12445</name>
</gene>
<dbReference type="AlphaFoldDB" id="A0A9D2N705"/>
<sequence>MLTLKELKEMVNLTENNGRVPTAKQLIESGEQIIVKEVLAKESTISVYANGFVLYRAGKHYTV</sequence>
<evidence type="ECO:0000313" key="2">
    <source>
        <dbReference type="Proteomes" id="UP000823893"/>
    </source>
</evidence>
<reference evidence="1" key="1">
    <citation type="journal article" date="2021" name="PeerJ">
        <title>Extensive microbial diversity within the chicken gut microbiome revealed by metagenomics and culture.</title>
        <authorList>
            <person name="Gilroy R."/>
            <person name="Ravi A."/>
            <person name="Getino M."/>
            <person name="Pursley I."/>
            <person name="Horton D.L."/>
            <person name="Alikhan N.F."/>
            <person name="Baker D."/>
            <person name="Gharbi K."/>
            <person name="Hall N."/>
            <person name="Watson M."/>
            <person name="Adriaenssens E.M."/>
            <person name="Foster-Nyarko E."/>
            <person name="Jarju S."/>
            <person name="Secka A."/>
            <person name="Antonio M."/>
            <person name="Oren A."/>
            <person name="Chaudhuri R.R."/>
            <person name="La Ragione R."/>
            <person name="Hildebrand F."/>
            <person name="Pallen M.J."/>
        </authorList>
    </citation>
    <scope>NUCLEOTIDE SEQUENCE</scope>
    <source>
        <strain evidence="1">ChiSxjej6B18-287</strain>
    </source>
</reference>
<dbReference type="Proteomes" id="UP000823893">
    <property type="component" value="Unassembled WGS sequence"/>
</dbReference>
<reference evidence="1" key="2">
    <citation type="submission" date="2021-04" db="EMBL/GenBank/DDBJ databases">
        <authorList>
            <person name="Gilroy R."/>
        </authorList>
    </citation>
    <scope>NUCLEOTIDE SEQUENCE</scope>
    <source>
        <strain evidence="1">ChiSxjej6B18-287</strain>
    </source>
</reference>
<proteinExistence type="predicted"/>
<comment type="caution">
    <text evidence="1">The sequence shown here is derived from an EMBL/GenBank/DDBJ whole genome shotgun (WGS) entry which is preliminary data.</text>
</comment>
<evidence type="ECO:0000313" key="1">
    <source>
        <dbReference type="EMBL" id="HJC11587.1"/>
    </source>
</evidence>
<organism evidence="1 2">
    <name type="scientific">Candidatus Blautia merdigallinarum</name>
    <dbReference type="NCBI Taxonomy" id="2838495"/>
    <lineage>
        <taxon>Bacteria</taxon>
        <taxon>Bacillati</taxon>
        <taxon>Bacillota</taxon>
        <taxon>Clostridia</taxon>
        <taxon>Lachnospirales</taxon>
        <taxon>Lachnospiraceae</taxon>
        <taxon>Blautia</taxon>
    </lineage>
</organism>
<dbReference type="EMBL" id="DWWV01000169">
    <property type="protein sequence ID" value="HJC11587.1"/>
    <property type="molecule type" value="Genomic_DNA"/>
</dbReference>
<name>A0A9D2N705_9FIRM</name>
<protein>
    <submittedName>
        <fullName evidence="1">Sigma-70 family RNA polymerase sigma factor</fullName>
    </submittedName>
</protein>